<name>A0A0F9H9D1_9ZZZZ</name>
<proteinExistence type="predicted"/>
<protein>
    <submittedName>
        <fullName evidence="1">Uncharacterized protein</fullName>
    </submittedName>
</protein>
<evidence type="ECO:0000313" key="1">
    <source>
        <dbReference type="EMBL" id="KKM07734.1"/>
    </source>
</evidence>
<dbReference type="AlphaFoldDB" id="A0A0F9H9D1"/>
<sequence length="55" mass="6628">MTSEIDNIIKPMVFSCPFSYCCVLEKKDFLCKLPECKQCPDYKEFFKELKPRHLY</sequence>
<reference evidence="1" key="1">
    <citation type="journal article" date="2015" name="Nature">
        <title>Complex archaea that bridge the gap between prokaryotes and eukaryotes.</title>
        <authorList>
            <person name="Spang A."/>
            <person name="Saw J.H."/>
            <person name="Jorgensen S.L."/>
            <person name="Zaremba-Niedzwiedzka K."/>
            <person name="Martijn J."/>
            <person name="Lind A.E."/>
            <person name="van Eijk R."/>
            <person name="Schleper C."/>
            <person name="Guy L."/>
            <person name="Ettema T.J."/>
        </authorList>
    </citation>
    <scope>NUCLEOTIDE SEQUENCE</scope>
</reference>
<gene>
    <name evidence="1" type="ORF">LCGC14_1730950</name>
</gene>
<accession>A0A0F9H9D1</accession>
<comment type="caution">
    <text evidence="1">The sequence shown here is derived from an EMBL/GenBank/DDBJ whole genome shotgun (WGS) entry which is preliminary data.</text>
</comment>
<organism evidence="1">
    <name type="scientific">marine sediment metagenome</name>
    <dbReference type="NCBI Taxonomy" id="412755"/>
    <lineage>
        <taxon>unclassified sequences</taxon>
        <taxon>metagenomes</taxon>
        <taxon>ecological metagenomes</taxon>
    </lineage>
</organism>
<dbReference type="EMBL" id="LAZR01015706">
    <property type="protein sequence ID" value="KKM07734.1"/>
    <property type="molecule type" value="Genomic_DNA"/>
</dbReference>